<evidence type="ECO:0000313" key="2">
    <source>
        <dbReference type="EMBL" id="KGM00978.1"/>
    </source>
</evidence>
<reference evidence="2 3" key="1">
    <citation type="submission" date="2013-10" db="EMBL/GenBank/DDBJ databases">
        <authorList>
            <person name="Wang G."/>
            <person name="Zhuang W."/>
        </authorList>
    </citation>
    <scope>NUCLEOTIDE SEQUENCE [LARGE SCALE GENOMIC DNA]</scope>
    <source>
        <strain evidence="2 3">DSM 20118</strain>
    </source>
</reference>
<dbReference type="STRING" id="1408250.Q760_04620"/>
<evidence type="ECO:0000313" key="3">
    <source>
        <dbReference type="Proteomes" id="UP000029833"/>
    </source>
</evidence>
<dbReference type="RefSeq" id="WP_052104401.1">
    <property type="nucleotide sequence ID" value="NZ_AXNT01000144.1"/>
</dbReference>
<organism evidence="2 3">
    <name type="scientific">Cellulomonas cellasea DSM 20118</name>
    <dbReference type="NCBI Taxonomy" id="1408250"/>
    <lineage>
        <taxon>Bacteria</taxon>
        <taxon>Bacillati</taxon>
        <taxon>Actinomycetota</taxon>
        <taxon>Actinomycetes</taxon>
        <taxon>Micrococcales</taxon>
        <taxon>Cellulomonadaceae</taxon>
        <taxon>Cellulomonas</taxon>
    </lineage>
</organism>
<gene>
    <name evidence="2" type="ORF">Q760_04620</name>
</gene>
<evidence type="ECO:0008006" key="4">
    <source>
        <dbReference type="Google" id="ProtNLM"/>
    </source>
</evidence>
<evidence type="ECO:0000256" key="1">
    <source>
        <dbReference type="SAM" id="MobiDB-lite"/>
    </source>
</evidence>
<feature type="compositionally biased region" description="Low complexity" evidence="1">
    <location>
        <begin position="70"/>
        <end position="82"/>
    </location>
</feature>
<feature type="region of interest" description="Disordered" evidence="1">
    <location>
        <begin position="70"/>
        <end position="106"/>
    </location>
</feature>
<dbReference type="EMBL" id="AXNT01000144">
    <property type="protein sequence ID" value="KGM00978.1"/>
    <property type="molecule type" value="Genomic_DNA"/>
</dbReference>
<comment type="caution">
    <text evidence="2">The sequence shown here is derived from an EMBL/GenBank/DDBJ whole genome shotgun (WGS) entry which is preliminary data.</text>
</comment>
<dbReference type="AlphaFoldDB" id="A0A0A0B496"/>
<protein>
    <recommendedName>
        <fullName evidence="4">TetR family transcriptional regulator</fullName>
    </recommendedName>
</protein>
<dbReference type="Proteomes" id="UP000029833">
    <property type="component" value="Unassembled WGS sequence"/>
</dbReference>
<name>A0A0A0B496_9CELL</name>
<sequence>MFLENIEQAVGITWLVPRERLARSLVAVVDGIALAWLVDGDDVAATTTLAGFADFLASQAATFPRELIDGPAASEGAEPSAPLTYLGASGQPGASATLPEHASSHA</sequence>
<accession>A0A0A0B496</accession>
<keyword evidence="3" id="KW-1185">Reference proteome</keyword>
<proteinExistence type="predicted"/>